<keyword evidence="10" id="KW-0812">Transmembrane</keyword>
<accession>A0AAE0NPW9</accession>
<gene>
    <name evidence="11" type="ORF">B0H63DRAFT_394329</name>
</gene>
<keyword evidence="10" id="KW-0472">Membrane</keyword>
<dbReference type="InterPro" id="IPR001128">
    <property type="entry name" value="Cyt_P450"/>
</dbReference>
<evidence type="ECO:0000256" key="9">
    <source>
        <dbReference type="RuleBase" id="RU000461"/>
    </source>
</evidence>
<evidence type="ECO:0000256" key="2">
    <source>
        <dbReference type="ARBA" id="ARBA00010617"/>
    </source>
</evidence>
<evidence type="ECO:0000256" key="5">
    <source>
        <dbReference type="ARBA" id="ARBA00023002"/>
    </source>
</evidence>
<dbReference type="InterPro" id="IPR017972">
    <property type="entry name" value="Cyt_P450_CS"/>
</dbReference>
<feature type="transmembrane region" description="Helical" evidence="10">
    <location>
        <begin position="17"/>
        <end position="40"/>
    </location>
</feature>
<evidence type="ECO:0000256" key="6">
    <source>
        <dbReference type="ARBA" id="ARBA00023004"/>
    </source>
</evidence>
<evidence type="ECO:0000256" key="3">
    <source>
        <dbReference type="ARBA" id="ARBA00022617"/>
    </source>
</evidence>
<dbReference type="PANTHER" id="PTHR46206">
    <property type="entry name" value="CYTOCHROME P450"/>
    <property type="match status" value="1"/>
</dbReference>
<sequence>MAPSTNHLSLPELTSPLGITLVCFSVIAALVFIDQVLLALPYPKGVELAGGLPGARRFNLRTRLAYYRDCETLFKESWEKYSKRGKAVILPGLGFRSEIILPPDLYKWAHSQPESVLSTYHAHAETDLLPYTLGDDKYVADPWQGHLVKNELSPALDEFVGPMYDEVKVVFDACLGNNPGEWVEVDLRDLVRRVVGQVASRFQVGLTLCRDQAYIQNCLEISQSLVNAAGITGGLPRVLQPILGYAIGWDTRRKMALFKKQWEPTYRARLAIVLSNNPPNPDTEPRDFLQMMMRHAQQYRPDDLHDFDAMTARLMISNFGSMHMTAVQTMNMLLNIIGSNAEHNTISTLRDEFKRVGGGDQWTKARIAKMVRTDSVARETLRLHQFGGRGGFKKVMVDGFTLPNGVMVPRGTMLTWFTYPMQTDEAIYGPDARAYDPFRFSRMREEEERNEKARMKVKTKANEDGAKALLSFVSTSATAFMPFGHGKHACPGRFLADFEFKMILEYLFTRYDVEFPEEYQGKRPPNVWVAEALFPPTGARIRARRRKSEAI</sequence>
<dbReference type="InterPro" id="IPR036396">
    <property type="entry name" value="Cyt_P450_sf"/>
</dbReference>
<evidence type="ECO:0000256" key="10">
    <source>
        <dbReference type="SAM" id="Phobius"/>
    </source>
</evidence>
<reference evidence="11" key="1">
    <citation type="journal article" date="2023" name="Mol. Phylogenet. Evol.">
        <title>Genome-scale phylogeny and comparative genomics of the fungal order Sordariales.</title>
        <authorList>
            <person name="Hensen N."/>
            <person name="Bonometti L."/>
            <person name="Westerberg I."/>
            <person name="Brannstrom I.O."/>
            <person name="Guillou S."/>
            <person name="Cros-Aarteil S."/>
            <person name="Calhoun S."/>
            <person name="Haridas S."/>
            <person name="Kuo A."/>
            <person name="Mondo S."/>
            <person name="Pangilinan J."/>
            <person name="Riley R."/>
            <person name="LaButti K."/>
            <person name="Andreopoulos B."/>
            <person name="Lipzen A."/>
            <person name="Chen C."/>
            <person name="Yan M."/>
            <person name="Daum C."/>
            <person name="Ng V."/>
            <person name="Clum A."/>
            <person name="Steindorff A."/>
            <person name="Ohm R.A."/>
            <person name="Martin F."/>
            <person name="Silar P."/>
            <person name="Natvig D.O."/>
            <person name="Lalanne C."/>
            <person name="Gautier V."/>
            <person name="Ament-Velasquez S.L."/>
            <person name="Kruys A."/>
            <person name="Hutchinson M.I."/>
            <person name="Powell A.J."/>
            <person name="Barry K."/>
            <person name="Miller A.N."/>
            <person name="Grigoriev I.V."/>
            <person name="Debuchy R."/>
            <person name="Gladieux P."/>
            <person name="Hiltunen Thoren M."/>
            <person name="Johannesson H."/>
        </authorList>
    </citation>
    <scope>NUCLEOTIDE SEQUENCE</scope>
    <source>
        <strain evidence="11">CBS 232.78</strain>
    </source>
</reference>
<dbReference type="InterPro" id="IPR002403">
    <property type="entry name" value="Cyt_P450_E_grp-IV"/>
</dbReference>
<dbReference type="Proteomes" id="UP001285441">
    <property type="component" value="Unassembled WGS sequence"/>
</dbReference>
<dbReference type="PANTHER" id="PTHR46206:SF1">
    <property type="entry name" value="P450, PUTATIVE (EUROFUNG)-RELATED"/>
    <property type="match status" value="1"/>
</dbReference>
<dbReference type="PRINTS" id="PR00465">
    <property type="entry name" value="EP450IV"/>
</dbReference>
<dbReference type="GO" id="GO:0016705">
    <property type="term" value="F:oxidoreductase activity, acting on paired donors, with incorporation or reduction of molecular oxygen"/>
    <property type="evidence" value="ECO:0007669"/>
    <property type="project" value="InterPro"/>
</dbReference>
<comment type="caution">
    <text evidence="11">The sequence shown here is derived from an EMBL/GenBank/DDBJ whole genome shotgun (WGS) entry which is preliminary data.</text>
</comment>
<dbReference type="Gene3D" id="1.10.630.10">
    <property type="entry name" value="Cytochrome P450"/>
    <property type="match status" value="1"/>
</dbReference>
<dbReference type="EMBL" id="JAULSW010000004">
    <property type="protein sequence ID" value="KAK3385379.1"/>
    <property type="molecule type" value="Genomic_DNA"/>
</dbReference>
<evidence type="ECO:0000313" key="11">
    <source>
        <dbReference type="EMBL" id="KAK3385379.1"/>
    </source>
</evidence>
<dbReference type="CDD" id="cd11041">
    <property type="entry name" value="CYP503A1-like"/>
    <property type="match status" value="1"/>
</dbReference>
<protein>
    <submittedName>
        <fullName evidence="11">Cytochrome P450</fullName>
    </submittedName>
</protein>
<dbReference type="Pfam" id="PF00067">
    <property type="entry name" value="p450"/>
    <property type="match status" value="1"/>
</dbReference>
<dbReference type="GO" id="GO:0020037">
    <property type="term" value="F:heme binding"/>
    <property type="evidence" value="ECO:0007669"/>
    <property type="project" value="InterPro"/>
</dbReference>
<comment type="similarity">
    <text evidence="2 9">Belongs to the cytochrome P450 family.</text>
</comment>
<dbReference type="GO" id="GO:0005506">
    <property type="term" value="F:iron ion binding"/>
    <property type="evidence" value="ECO:0007669"/>
    <property type="project" value="InterPro"/>
</dbReference>
<evidence type="ECO:0000256" key="8">
    <source>
        <dbReference type="PIRSR" id="PIRSR602403-1"/>
    </source>
</evidence>
<keyword evidence="3 8" id="KW-0349">Heme</keyword>
<dbReference type="PROSITE" id="PS00086">
    <property type="entry name" value="CYTOCHROME_P450"/>
    <property type="match status" value="1"/>
</dbReference>
<keyword evidence="4 8" id="KW-0479">Metal-binding</keyword>
<comment type="cofactor">
    <cofactor evidence="1 8">
        <name>heme</name>
        <dbReference type="ChEBI" id="CHEBI:30413"/>
    </cofactor>
</comment>
<dbReference type="SUPFAM" id="SSF48264">
    <property type="entry name" value="Cytochrome P450"/>
    <property type="match status" value="1"/>
</dbReference>
<evidence type="ECO:0000313" key="12">
    <source>
        <dbReference type="Proteomes" id="UP001285441"/>
    </source>
</evidence>
<evidence type="ECO:0000256" key="7">
    <source>
        <dbReference type="ARBA" id="ARBA00023033"/>
    </source>
</evidence>
<keyword evidence="6 8" id="KW-0408">Iron</keyword>
<name>A0AAE0NPW9_9PEZI</name>
<dbReference type="GO" id="GO:0004497">
    <property type="term" value="F:monooxygenase activity"/>
    <property type="evidence" value="ECO:0007669"/>
    <property type="project" value="UniProtKB-KW"/>
</dbReference>
<keyword evidence="12" id="KW-1185">Reference proteome</keyword>
<proteinExistence type="inferred from homology"/>
<organism evidence="11 12">
    <name type="scientific">Podospora didyma</name>
    <dbReference type="NCBI Taxonomy" id="330526"/>
    <lineage>
        <taxon>Eukaryota</taxon>
        <taxon>Fungi</taxon>
        <taxon>Dikarya</taxon>
        <taxon>Ascomycota</taxon>
        <taxon>Pezizomycotina</taxon>
        <taxon>Sordariomycetes</taxon>
        <taxon>Sordariomycetidae</taxon>
        <taxon>Sordariales</taxon>
        <taxon>Podosporaceae</taxon>
        <taxon>Podospora</taxon>
    </lineage>
</organism>
<feature type="binding site" description="axial binding residue" evidence="8">
    <location>
        <position position="490"/>
    </location>
    <ligand>
        <name>heme</name>
        <dbReference type="ChEBI" id="CHEBI:30413"/>
    </ligand>
    <ligandPart>
        <name>Fe</name>
        <dbReference type="ChEBI" id="CHEBI:18248"/>
    </ligandPart>
</feature>
<reference evidence="11" key="2">
    <citation type="submission" date="2023-06" db="EMBL/GenBank/DDBJ databases">
        <authorList>
            <consortium name="Lawrence Berkeley National Laboratory"/>
            <person name="Haridas S."/>
            <person name="Hensen N."/>
            <person name="Bonometti L."/>
            <person name="Westerberg I."/>
            <person name="Brannstrom I.O."/>
            <person name="Guillou S."/>
            <person name="Cros-Aarteil S."/>
            <person name="Calhoun S."/>
            <person name="Kuo A."/>
            <person name="Mondo S."/>
            <person name="Pangilinan J."/>
            <person name="Riley R."/>
            <person name="LaButti K."/>
            <person name="Andreopoulos B."/>
            <person name="Lipzen A."/>
            <person name="Chen C."/>
            <person name="Yanf M."/>
            <person name="Daum C."/>
            <person name="Ng V."/>
            <person name="Clum A."/>
            <person name="Steindorff A."/>
            <person name="Ohm R."/>
            <person name="Martin F."/>
            <person name="Silar P."/>
            <person name="Natvig D."/>
            <person name="Lalanne C."/>
            <person name="Gautier V."/>
            <person name="Ament-velasquez S.L."/>
            <person name="Kruys A."/>
            <person name="Hutchinson M.I."/>
            <person name="Powell A.J."/>
            <person name="Barry K."/>
            <person name="Miller A.N."/>
            <person name="Grigoriev I.V."/>
            <person name="Debuchy R."/>
            <person name="Gladieux P."/>
            <person name="Thoren M.H."/>
            <person name="Johannesson H."/>
        </authorList>
    </citation>
    <scope>NUCLEOTIDE SEQUENCE</scope>
    <source>
        <strain evidence="11">CBS 232.78</strain>
    </source>
</reference>
<evidence type="ECO:0000256" key="4">
    <source>
        <dbReference type="ARBA" id="ARBA00022723"/>
    </source>
</evidence>
<dbReference type="AlphaFoldDB" id="A0AAE0NPW9"/>
<evidence type="ECO:0000256" key="1">
    <source>
        <dbReference type="ARBA" id="ARBA00001971"/>
    </source>
</evidence>
<keyword evidence="10" id="KW-1133">Transmembrane helix</keyword>
<keyword evidence="7 9" id="KW-0503">Monooxygenase</keyword>
<keyword evidence="5 9" id="KW-0560">Oxidoreductase</keyword>